<evidence type="ECO:0000256" key="3">
    <source>
        <dbReference type="ARBA" id="ARBA00022946"/>
    </source>
</evidence>
<evidence type="ECO:0000256" key="4">
    <source>
        <dbReference type="ARBA" id="ARBA00022980"/>
    </source>
</evidence>
<dbReference type="GO" id="GO:0005739">
    <property type="term" value="C:mitochondrion"/>
    <property type="evidence" value="ECO:0007669"/>
    <property type="project" value="UniProtKB-SubCell"/>
</dbReference>
<dbReference type="AlphaFoldDB" id="W5MH32"/>
<dbReference type="PANTHER" id="PTHR12810:SF0">
    <property type="entry name" value="SMALL RIBOSOMAL SUBUNIT PROTEIN MS29"/>
    <property type="match status" value="1"/>
</dbReference>
<proteinExistence type="inferred from homology"/>
<dbReference type="GO" id="GO:1990904">
    <property type="term" value="C:ribonucleoprotein complex"/>
    <property type="evidence" value="ECO:0007669"/>
    <property type="project" value="UniProtKB-KW"/>
</dbReference>
<keyword evidence="3" id="KW-0809">Transit peptide</keyword>
<accession>W5MH32</accession>
<comment type="subcellular location">
    <subcellularLocation>
        <location evidence="1">Mitochondrion</location>
    </subcellularLocation>
</comment>
<keyword evidence="4" id="KW-0689">Ribosomal protein</keyword>
<dbReference type="GO" id="GO:0005840">
    <property type="term" value="C:ribosome"/>
    <property type="evidence" value="ECO:0007669"/>
    <property type="project" value="UniProtKB-KW"/>
</dbReference>
<dbReference type="HOGENOM" id="CLU_1340265_0_0_1"/>
<reference evidence="10" key="1">
    <citation type="submission" date="2011-12" db="EMBL/GenBank/DDBJ databases">
        <title>The Draft Genome of Lepisosteus oculatus.</title>
        <authorList>
            <consortium name="The Broad Institute Genome Assembly &amp; Analysis Group"/>
            <consortium name="Computational R&amp;D Group"/>
            <consortium name="and Sequencing Platform"/>
            <person name="Di Palma F."/>
            <person name="Alfoldi J."/>
            <person name="Johnson J."/>
            <person name="Berlin A."/>
            <person name="Gnerre S."/>
            <person name="Jaffe D."/>
            <person name="MacCallum I."/>
            <person name="Young S."/>
            <person name="Walker B.J."/>
            <person name="Lander E.S."/>
            <person name="Lindblad-Toh K."/>
        </authorList>
    </citation>
    <scope>NUCLEOTIDE SEQUENCE [LARGE SCALE GENOMIC DNA]</scope>
</reference>
<name>W5MH32_LEPOC</name>
<sequence length="205" mass="23130">HHTPSLLWYLLHHTHTLSLCAHPHYSCIALSPSLQWYLSHHTHAHSLTTHHTHCSCAHLTTSHCRHPHSPSLPVSLPAHLWVKNCRELLPSSSRPSRFDQPIQASQWLRNFRVTNERFLSQIKTTRQYVWSKRESTDAGRPLGELVDQGLTRVKSSSDVASALMRELRGQCGGGAFRLAVAVDGVNALWGRTALRKEDKSPVRPS</sequence>
<dbReference type="Ensembl" id="ENSLOCT00000007700.1">
    <property type="protein sequence ID" value="ENSLOCP00000007691.1"/>
    <property type="gene ID" value="ENSLOCG00000006373.1"/>
</dbReference>
<dbReference type="PANTHER" id="PTHR12810">
    <property type="entry name" value="MITOCHONDRIAL 28S RIBOSOMAL PROTEIN S29"/>
    <property type="match status" value="1"/>
</dbReference>
<evidence type="ECO:0000313" key="9">
    <source>
        <dbReference type="Ensembl" id="ENSLOCP00000007691.1"/>
    </source>
</evidence>
<organism evidence="9 10">
    <name type="scientific">Lepisosteus oculatus</name>
    <name type="common">Spotted gar</name>
    <dbReference type="NCBI Taxonomy" id="7918"/>
    <lineage>
        <taxon>Eukaryota</taxon>
        <taxon>Metazoa</taxon>
        <taxon>Chordata</taxon>
        <taxon>Craniata</taxon>
        <taxon>Vertebrata</taxon>
        <taxon>Euteleostomi</taxon>
        <taxon>Actinopterygii</taxon>
        <taxon>Neopterygii</taxon>
        <taxon>Holostei</taxon>
        <taxon>Semionotiformes</taxon>
        <taxon>Lepisosteidae</taxon>
        <taxon>Lepisosteus</taxon>
    </lineage>
</organism>
<dbReference type="InterPro" id="IPR019368">
    <property type="entry name" value="Ribosomal_mS29"/>
</dbReference>
<evidence type="ECO:0000256" key="1">
    <source>
        <dbReference type="ARBA" id="ARBA00004173"/>
    </source>
</evidence>
<evidence type="ECO:0000256" key="5">
    <source>
        <dbReference type="ARBA" id="ARBA00023128"/>
    </source>
</evidence>
<dbReference type="eggNOG" id="KOG3928">
    <property type="taxonomic scope" value="Eukaryota"/>
</dbReference>
<protein>
    <recommendedName>
        <fullName evidence="7">Small ribosomal subunit protein mS29</fullName>
    </recommendedName>
</protein>
<keyword evidence="10" id="KW-1185">Reference proteome</keyword>
<keyword evidence="8" id="KW-0732">Signal</keyword>
<evidence type="ECO:0000256" key="2">
    <source>
        <dbReference type="ARBA" id="ARBA00009863"/>
    </source>
</evidence>
<keyword evidence="5" id="KW-0496">Mitochondrion</keyword>
<evidence type="ECO:0000256" key="8">
    <source>
        <dbReference type="SAM" id="SignalP"/>
    </source>
</evidence>
<comment type="similarity">
    <text evidence="2">Belongs to the mitochondrion-specific ribosomal protein mS29 family.</text>
</comment>
<dbReference type="STRING" id="7918.ENSLOCP00000007691"/>
<feature type="chain" id="PRO_5004866132" description="Small ribosomal subunit protein mS29" evidence="8">
    <location>
        <begin position="17"/>
        <end position="205"/>
    </location>
</feature>
<evidence type="ECO:0000256" key="6">
    <source>
        <dbReference type="ARBA" id="ARBA00023274"/>
    </source>
</evidence>
<dbReference type="Proteomes" id="UP000018468">
    <property type="component" value="Linkage group LG24"/>
</dbReference>
<evidence type="ECO:0000256" key="7">
    <source>
        <dbReference type="ARBA" id="ARBA00035140"/>
    </source>
</evidence>
<dbReference type="GeneTree" id="ENSGT00390000015248"/>
<reference evidence="9" key="2">
    <citation type="submission" date="2025-08" db="UniProtKB">
        <authorList>
            <consortium name="Ensembl"/>
        </authorList>
    </citation>
    <scope>IDENTIFICATION</scope>
</reference>
<reference evidence="9" key="3">
    <citation type="submission" date="2025-09" db="UniProtKB">
        <authorList>
            <consortium name="Ensembl"/>
        </authorList>
    </citation>
    <scope>IDENTIFICATION</scope>
</reference>
<keyword evidence="6" id="KW-0687">Ribonucleoprotein</keyword>
<dbReference type="Bgee" id="ENSLOCG00000006373">
    <property type="expression patterns" value="Expressed in heart and 13 other cell types or tissues"/>
</dbReference>
<dbReference type="InParanoid" id="W5MH32"/>
<dbReference type="Pfam" id="PF10236">
    <property type="entry name" value="DAP3"/>
    <property type="match status" value="1"/>
</dbReference>
<feature type="signal peptide" evidence="8">
    <location>
        <begin position="1"/>
        <end position="16"/>
    </location>
</feature>
<dbReference type="EMBL" id="AHAT01019664">
    <property type="status" value="NOT_ANNOTATED_CDS"/>
    <property type="molecule type" value="Genomic_DNA"/>
</dbReference>
<evidence type="ECO:0000313" key="10">
    <source>
        <dbReference type="Proteomes" id="UP000018468"/>
    </source>
</evidence>